<evidence type="ECO:0000256" key="9">
    <source>
        <dbReference type="ARBA" id="ARBA00023157"/>
    </source>
</evidence>
<dbReference type="PANTHER" id="PTHR12167">
    <property type="entry name" value="C-TYPE NATRIURETIC PEPTIDE"/>
    <property type="match status" value="1"/>
</dbReference>
<dbReference type="EMBL" id="IACM01018413">
    <property type="protein sequence ID" value="LAB19376.1"/>
    <property type="molecule type" value="Transcribed_RNA"/>
</dbReference>
<dbReference type="PANTHER" id="PTHR12167:SF2">
    <property type="entry name" value="C-TYPE NATRIURETIC PEPTIDE"/>
    <property type="match status" value="1"/>
</dbReference>
<accession>A0A2D4LEA7</accession>
<dbReference type="AlphaFoldDB" id="A0A2D4LEA7"/>
<keyword evidence="4" id="KW-0964">Secreted</keyword>
<sequence length="103" mass="10573">MPAAWMSSQPRIRRSVSHCKSSPSCMEGVGESRSSGMSEWSIVRDTSEYNRSPIRIPAGGAAGGGGGGGGVSRRLKGLAKKGLAKGCFGLKLDRIGSMSGLGC</sequence>
<dbReference type="GO" id="GO:0005179">
    <property type="term" value="F:hormone activity"/>
    <property type="evidence" value="ECO:0007669"/>
    <property type="project" value="InterPro"/>
</dbReference>
<dbReference type="PRINTS" id="PR00710">
    <property type="entry name" value="NATPEPTIDES"/>
</dbReference>
<dbReference type="GO" id="GO:0090729">
    <property type="term" value="F:toxin activity"/>
    <property type="evidence" value="ECO:0007669"/>
    <property type="project" value="UniProtKB-KW"/>
</dbReference>
<evidence type="ECO:0000256" key="8">
    <source>
        <dbReference type="ARBA" id="ARBA00022924"/>
    </source>
</evidence>
<reference evidence="12" key="2">
    <citation type="submission" date="2017-11" db="EMBL/GenBank/DDBJ databases">
        <title>Coralsnake Venomics: Analyses of Venom Gland Transcriptomes and Proteomes of Six Brazilian Taxa.</title>
        <authorList>
            <person name="Aird S.D."/>
            <person name="Jorge da Silva N."/>
            <person name="Qiu L."/>
            <person name="Villar-Briones A."/>
            <person name="Aparecida-Saddi V."/>
            <person name="Campos-Telles M.P."/>
            <person name="Grau M."/>
            <person name="Mikheyev A.S."/>
        </authorList>
    </citation>
    <scope>NUCLEOTIDE SEQUENCE</scope>
    <source>
        <tissue evidence="12">Venom_gland</tissue>
    </source>
</reference>
<dbReference type="EMBL" id="IACM01018408">
    <property type="protein sequence ID" value="LAB19366.1"/>
    <property type="molecule type" value="Transcribed_RNA"/>
</dbReference>
<keyword evidence="3" id="KW-0840">Vasodilator</keyword>
<reference evidence="12" key="1">
    <citation type="submission" date="2017-07" db="EMBL/GenBank/DDBJ databases">
        <authorList>
            <person name="Mikheyev A."/>
            <person name="Grau M."/>
        </authorList>
    </citation>
    <scope>NUCLEOTIDE SEQUENCE</scope>
    <source>
        <tissue evidence="12">Venom_gland</tissue>
    </source>
</reference>
<evidence type="ECO:0000256" key="3">
    <source>
        <dbReference type="ARBA" id="ARBA00022429"/>
    </source>
</evidence>
<feature type="compositionally biased region" description="Polar residues" evidence="11">
    <location>
        <begin position="1"/>
        <end position="10"/>
    </location>
</feature>
<proteinExistence type="inferred from homology"/>
<feature type="region of interest" description="Disordered" evidence="11">
    <location>
        <begin position="1"/>
        <end position="38"/>
    </location>
</feature>
<dbReference type="InterPro" id="IPR002406">
    <property type="entry name" value="C_natriurtcpep"/>
</dbReference>
<name>A0A2D4LEA7_9SAUR</name>
<keyword evidence="7 10" id="KW-0838">Vasoactive</keyword>
<dbReference type="Pfam" id="PF00212">
    <property type="entry name" value="ANP"/>
    <property type="match status" value="1"/>
</dbReference>
<evidence type="ECO:0000256" key="10">
    <source>
        <dbReference type="RuleBase" id="RU003686"/>
    </source>
</evidence>
<dbReference type="InterPro" id="IPR030480">
    <property type="entry name" value="Natr_peptide_CS"/>
</dbReference>
<keyword evidence="9" id="KW-1015">Disulfide bond</keyword>
<keyword evidence="6" id="KW-0732">Signal</keyword>
<evidence type="ECO:0000256" key="4">
    <source>
        <dbReference type="ARBA" id="ARBA00022525"/>
    </source>
</evidence>
<dbReference type="GO" id="GO:0042311">
    <property type="term" value="P:vasodilation"/>
    <property type="evidence" value="ECO:0007669"/>
    <property type="project" value="UniProtKB-KW"/>
</dbReference>
<dbReference type="EMBL" id="IACM01018410">
    <property type="protein sequence ID" value="LAB19371.1"/>
    <property type="molecule type" value="Transcribed_RNA"/>
</dbReference>
<comment type="subcellular location">
    <subcellularLocation>
        <location evidence="1 10">Secreted</location>
    </subcellularLocation>
</comment>
<dbReference type="InterPro" id="IPR000663">
    <property type="entry name" value="Natr_peptide"/>
</dbReference>
<dbReference type="GO" id="GO:0006182">
    <property type="term" value="P:cGMP biosynthetic process"/>
    <property type="evidence" value="ECO:0007669"/>
    <property type="project" value="TreeGrafter"/>
</dbReference>
<dbReference type="PROSITE" id="PS00263">
    <property type="entry name" value="NATRIURETIC_PEPTIDE"/>
    <property type="match status" value="1"/>
</dbReference>
<evidence type="ECO:0000256" key="6">
    <source>
        <dbReference type="ARBA" id="ARBA00022729"/>
    </source>
</evidence>
<evidence type="ECO:0000313" key="12">
    <source>
        <dbReference type="EMBL" id="LAB19371.1"/>
    </source>
</evidence>
<dbReference type="GO" id="GO:0005576">
    <property type="term" value="C:extracellular region"/>
    <property type="evidence" value="ECO:0007669"/>
    <property type="project" value="UniProtKB-SubCell"/>
</dbReference>
<dbReference type="GO" id="GO:0008217">
    <property type="term" value="P:regulation of blood pressure"/>
    <property type="evidence" value="ECO:0007669"/>
    <property type="project" value="UniProtKB-KW"/>
</dbReference>
<protein>
    <submittedName>
        <fullName evidence="12">Uncharacterized protein</fullName>
    </submittedName>
</protein>
<keyword evidence="8" id="KW-0382">Hypotensive agent</keyword>
<evidence type="ECO:0000256" key="1">
    <source>
        <dbReference type="ARBA" id="ARBA00004613"/>
    </source>
</evidence>
<organism evidence="12">
    <name type="scientific">Micrurus spixii</name>
    <name type="common">Amazon coral snake</name>
    <dbReference type="NCBI Taxonomy" id="129469"/>
    <lineage>
        <taxon>Eukaryota</taxon>
        <taxon>Metazoa</taxon>
        <taxon>Chordata</taxon>
        <taxon>Craniata</taxon>
        <taxon>Vertebrata</taxon>
        <taxon>Euteleostomi</taxon>
        <taxon>Lepidosauria</taxon>
        <taxon>Squamata</taxon>
        <taxon>Bifurcata</taxon>
        <taxon>Unidentata</taxon>
        <taxon>Episquamata</taxon>
        <taxon>Toxicofera</taxon>
        <taxon>Serpentes</taxon>
        <taxon>Colubroidea</taxon>
        <taxon>Elapidae</taxon>
        <taxon>Elapinae</taxon>
        <taxon>Micrurus</taxon>
    </lineage>
</organism>
<evidence type="ECO:0000256" key="11">
    <source>
        <dbReference type="SAM" id="MobiDB-lite"/>
    </source>
</evidence>
<dbReference type="PRINTS" id="PR00713">
    <property type="entry name" value="CNATPEPTIDE"/>
</dbReference>
<dbReference type="SMART" id="SM00183">
    <property type="entry name" value="NAT_PEP"/>
    <property type="match status" value="1"/>
</dbReference>
<keyword evidence="5" id="KW-0800">Toxin</keyword>
<evidence type="ECO:0000256" key="5">
    <source>
        <dbReference type="ARBA" id="ARBA00022656"/>
    </source>
</evidence>
<dbReference type="GO" id="GO:0007168">
    <property type="term" value="P:receptor guanylyl cyclase signaling pathway"/>
    <property type="evidence" value="ECO:0007669"/>
    <property type="project" value="TreeGrafter"/>
</dbReference>
<comment type="similarity">
    <text evidence="2 10">Belongs to the natriuretic peptide family.</text>
</comment>
<evidence type="ECO:0000256" key="2">
    <source>
        <dbReference type="ARBA" id="ARBA00009041"/>
    </source>
</evidence>
<evidence type="ECO:0000256" key="7">
    <source>
        <dbReference type="ARBA" id="ARBA00022858"/>
    </source>
</evidence>